<sequence>MSEANNRHPSTTKPLFQLWKWVDPPLPIVLVSASCKVSREAFLLYHSSGTGSERHTHRASLNRPSTISLLNDPNSSPHSDEYVDDDVLIMTTPMVSVEASERLPTASQSGDISNNSKSHLPFSAAQLSELCGKTEQANGYLASSTKSKYENKELVGETGSTHPAGSYKDSETLLDLKRLFGPHSALLSTENERRGKEKTAAHFHERYGPLTAAGLNNEFVLGESTHLDAFVRSVTPEAAEVVGNRAKRLRDVDDDFRRILHILEERRRAIQIQKLLHSVRALVHARRTTRDSSLKASPTF</sequence>
<dbReference type="AlphaFoldDB" id="A0AAE1B3Q9"/>
<evidence type="ECO:0000256" key="1">
    <source>
        <dbReference type="SAM" id="MobiDB-lite"/>
    </source>
</evidence>
<comment type="caution">
    <text evidence="2">The sequence shown here is derived from an EMBL/GenBank/DDBJ whole genome shotgun (WGS) entry which is preliminary data.</text>
</comment>
<evidence type="ECO:0000313" key="3">
    <source>
        <dbReference type="Proteomes" id="UP001283361"/>
    </source>
</evidence>
<feature type="region of interest" description="Disordered" evidence="1">
    <location>
        <begin position="49"/>
        <end position="81"/>
    </location>
</feature>
<dbReference type="EMBL" id="JAWDGP010000692">
    <property type="protein sequence ID" value="KAK3798336.1"/>
    <property type="molecule type" value="Genomic_DNA"/>
</dbReference>
<dbReference type="PROSITE" id="PS51257">
    <property type="entry name" value="PROKAR_LIPOPROTEIN"/>
    <property type="match status" value="1"/>
</dbReference>
<gene>
    <name evidence="2" type="ORF">RRG08_063350</name>
</gene>
<organism evidence="2 3">
    <name type="scientific">Elysia crispata</name>
    <name type="common">lettuce slug</name>
    <dbReference type="NCBI Taxonomy" id="231223"/>
    <lineage>
        <taxon>Eukaryota</taxon>
        <taxon>Metazoa</taxon>
        <taxon>Spiralia</taxon>
        <taxon>Lophotrochozoa</taxon>
        <taxon>Mollusca</taxon>
        <taxon>Gastropoda</taxon>
        <taxon>Heterobranchia</taxon>
        <taxon>Euthyneura</taxon>
        <taxon>Panpulmonata</taxon>
        <taxon>Sacoglossa</taxon>
        <taxon>Placobranchoidea</taxon>
        <taxon>Plakobranchidae</taxon>
        <taxon>Elysia</taxon>
    </lineage>
</organism>
<protein>
    <submittedName>
        <fullName evidence="2">Uncharacterized protein</fullName>
    </submittedName>
</protein>
<proteinExistence type="predicted"/>
<accession>A0AAE1B3Q9</accession>
<evidence type="ECO:0000313" key="2">
    <source>
        <dbReference type="EMBL" id="KAK3798336.1"/>
    </source>
</evidence>
<keyword evidence="3" id="KW-1185">Reference proteome</keyword>
<name>A0AAE1B3Q9_9GAST</name>
<reference evidence="2" key="1">
    <citation type="journal article" date="2023" name="G3 (Bethesda)">
        <title>A reference genome for the long-term kleptoplast-retaining sea slug Elysia crispata morphotype clarki.</title>
        <authorList>
            <person name="Eastman K.E."/>
            <person name="Pendleton A.L."/>
            <person name="Shaikh M.A."/>
            <person name="Suttiyut T."/>
            <person name="Ogas R."/>
            <person name="Tomko P."/>
            <person name="Gavelis G."/>
            <person name="Widhalm J.R."/>
            <person name="Wisecaver J.H."/>
        </authorList>
    </citation>
    <scope>NUCLEOTIDE SEQUENCE</scope>
    <source>
        <strain evidence="2">ECLA1</strain>
    </source>
</reference>
<dbReference type="Proteomes" id="UP001283361">
    <property type="component" value="Unassembled WGS sequence"/>
</dbReference>
<feature type="compositionally biased region" description="Polar residues" evidence="1">
    <location>
        <begin position="62"/>
        <end position="77"/>
    </location>
</feature>